<dbReference type="Gene3D" id="1.10.8.260">
    <property type="entry name" value="HI0933 insert domain-like"/>
    <property type="match status" value="1"/>
</dbReference>
<keyword evidence="7" id="KW-1185">Reference proteome</keyword>
<dbReference type="OrthoDB" id="9773233at2"/>
<dbReference type="PRINTS" id="PR00411">
    <property type="entry name" value="PNDRDTASEI"/>
</dbReference>
<dbReference type="Gene3D" id="3.50.50.60">
    <property type="entry name" value="FAD/NAD(P)-binding domain"/>
    <property type="match status" value="1"/>
</dbReference>
<proteinExistence type="predicted"/>
<dbReference type="PANTHER" id="PTHR42887:SF2">
    <property type="entry name" value="OS12G0638800 PROTEIN"/>
    <property type="match status" value="1"/>
</dbReference>
<dbReference type="Gene3D" id="2.40.30.10">
    <property type="entry name" value="Translation factors"/>
    <property type="match status" value="1"/>
</dbReference>
<evidence type="ECO:0000256" key="1">
    <source>
        <dbReference type="ARBA" id="ARBA00001974"/>
    </source>
</evidence>
<dbReference type="NCBIfam" id="TIGR00275">
    <property type="entry name" value="aminoacetone oxidase family FAD-binding enzyme"/>
    <property type="match status" value="1"/>
</dbReference>
<dbReference type="SUPFAM" id="SSF160996">
    <property type="entry name" value="HI0933 insert domain-like"/>
    <property type="match status" value="1"/>
</dbReference>
<organism evidence="6 7">
    <name type="scientific">Rohdeia mirabilis</name>
    <dbReference type="NCBI Taxonomy" id="2528008"/>
    <lineage>
        <taxon>Bacteria</taxon>
        <taxon>Pseudomonadati</taxon>
        <taxon>Planctomycetota</taxon>
        <taxon>Planctomycetia</taxon>
        <taxon>Planctomycetia incertae sedis</taxon>
        <taxon>Rohdeia</taxon>
    </lineage>
</organism>
<evidence type="ECO:0000313" key="6">
    <source>
        <dbReference type="EMBL" id="QDU85038.1"/>
    </source>
</evidence>
<name>A0A518D0L6_9BACT</name>
<reference evidence="6 7" key="1">
    <citation type="submission" date="2019-02" db="EMBL/GenBank/DDBJ databases">
        <title>Deep-cultivation of Planctomycetes and their phenomic and genomic characterization uncovers novel biology.</title>
        <authorList>
            <person name="Wiegand S."/>
            <person name="Jogler M."/>
            <person name="Boedeker C."/>
            <person name="Pinto D."/>
            <person name="Vollmers J."/>
            <person name="Rivas-Marin E."/>
            <person name="Kohn T."/>
            <person name="Peeters S.H."/>
            <person name="Heuer A."/>
            <person name="Rast P."/>
            <person name="Oberbeckmann S."/>
            <person name="Bunk B."/>
            <person name="Jeske O."/>
            <person name="Meyerdierks A."/>
            <person name="Storesund J.E."/>
            <person name="Kallscheuer N."/>
            <person name="Luecker S."/>
            <person name="Lage O.M."/>
            <person name="Pohl T."/>
            <person name="Merkel B.J."/>
            <person name="Hornburger P."/>
            <person name="Mueller R.-W."/>
            <person name="Bruemmer F."/>
            <person name="Labrenz M."/>
            <person name="Spormann A.M."/>
            <person name="Op den Camp H."/>
            <person name="Overmann J."/>
            <person name="Amann R."/>
            <person name="Jetten M.S.M."/>
            <person name="Mascher T."/>
            <person name="Medema M.H."/>
            <person name="Devos D.P."/>
            <person name="Kaster A.-K."/>
            <person name="Ovreas L."/>
            <person name="Rohde M."/>
            <person name="Galperin M.Y."/>
            <person name="Jogler C."/>
        </authorList>
    </citation>
    <scope>NUCLEOTIDE SEQUENCE [LARGE SCALE GENOMIC DNA]</scope>
    <source>
        <strain evidence="6 7">Pla163</strain>
    </source>
</reference>
<dbReference type="RefSeq" id="WP_145187644.1">
    <property type="nucleotide sequence ID" value="NZ_CP036290.1"/>
</dbReference>
<dbReference type="InterPro" id="IPR057661">
    <property type="entry name" value="RsdA/BaiN/AoA(So)_Rossmann"/>
</dbReference>
<dbReference type="Proteomes" id="UP000319342">
    <property type="component" value="Chromosome"/>
</dbReference>
<dbReference type="InterPro" id="IPR055178">
    <property type="entry name" value="RsdA/BaiN/AoA(So)-like_dom"/>
</dbReference>
<accession>A0A518D0L6</accession>
<dbReference type="EMBL" id="CP036290">
    <property type="protein sequence ID" value="QDU85038.1"/>
    <property type="molecule type" value="Genomic_DNA"/>
</dbReference>
<dbReference type="Pfam" id="PF03486">
    <property type="entry name" value="HI0933_like"/>
    <property type="match status" value="1"/>
</dbReference>
<evidence type="ECO:0000259" key="5">
    <source>
        <dbReference type="Pfam" id="PF22780"/>
    </source>
</evidence>
<dbReference type="PANTHER" id="PTHR42887">
    <property type="entry name" value="OS12G0638800 PROTEIN"/>
    <property type="match status" value="1"/>
</dbReference>
<dbReference type="Pfam" id="PF22780">
    <property type="entry name" value="HI0933_like_1st"/>
    <property type="match status" value="1"/>
</dbReference>
<dbReference type="InterPro" id="IPR023166">
    <property type="entry name" value="BaiN-like_dom_sf"/>
</dbReference>
<sequence length="422" mass="44283">MDESKLGTAAAPWPVVVVGAGAAGLWAAWRSASLGARTLVVEKTPRTGTKVLASGGTHCNLTTTLEPEGALALFGDRGARFLARALWNLPPAAVRERFDEWGVPTVEAPLEKIFPQSGNARDVRDALERAVRSAGATIRTTAPVAALEPAPFGWHLVLEGGERIAAARVILCPGGRSYPRTGTTGDGYGWCTSLDLPLVEQVPALVPLTSPDAWARELTGIAVQEAEVRLVAPNGRTLGRRRRPVLFTHNGLSGPGPMDLSEPVARANGGLRIAIDLFPDTEREELRDLLVSGASTRGAPKVARMLPAPLPARLRAAVFAAAGLEGDDPRCSELDRATRHQLVESLKALHVRVDGTLGYDKAEVTAGGLDLRVVDPGTMAVRGRQGLFACGELLDVQGPIGGLNFQAAFATAELAGLAAAGD</sequence>
<feature type="domain" description="RsdA/BaiN/AoA(So)-like Rossmann fold-like" evidence="4">
    <location>
        <begin position="15"/>
        <end position="416"/>
    </location>
</feature>
<feature type="domain" description="RsdA/BaiN/AoA(So)-like insert" evidence="5">
    <location>
        <begin position="202"/>
        <end position="364"/>
    </location>
</feature>
<evidence type="ECO:0000259" key="4">
    <source>
        <dbReference type="Pfam" id="PF03486"/>
    </source>
</evidence>
<dbReference type="InterPro" id="IPR036188">
    <property type="entry name" value="FAD/NAD-bd_sf"/>
</dbReference>
<comment type="cofactor">
    <cofactor evidence="1">
        <name>FAD</name>
        <dbReference type="ChEBI" id="CHEBI:57692"/>
    </cofactor>
</comment>
<dbReference type="InterPro" id="IPR004792">
    <property type="entry name" value="BaiN-like"/>
</dbReference>
<protein>
    <submittedName>
        <fullName evidence="6">Putative FAD-binding dehydrogenase</fullName>
    </submittedName>
</protein>
<dbReference type="SUPFAM" id="SSF51905">
    <property type="entry name" value="FAD/NAD(P)-binding domain"/>
    <property type="match status" value="1"/>
</dbReference>
<keyword evidence="3" id="KW-0274">FAD</keyword>
<gene>
    <name evidence="6" type="ORF">Pla163_21620</name>
</gene>
<evidence type="ECO:0000256" key="3">
    <source>
        <dbReference type="ARBA" id="ARBA00022827"/>
    </source>
</evidence>
<evidence type="ECO:0000256" key="2">
    <source>
        <dbReference type="ARBA" id="ARBA00022630"/>
    </source>
</evidence>
<evidence type="ECO:0000313" key="7">
    <source>
        <dbReference type="Proteomes" id="UP000319342"/>
    </source>
</evidence>
<dbReference type="AlphaFoldDB" id="A0A518D0L6"/>
<keyword evidence="2" id="KW-0285">Flavoprotein</keyword>